<comment type="caution">
    <text evidence="2">The sequence shown here is derived from an EMBL/GenBank/DDBJ whole genome shotgun (WGS) entry which is preliminary data.</text>
</comment>
<keyword evidence="3" id="KW-1185">Reference proteome</keyword>
<dbReference type="SUPFAM" id="SSF51905">
    <property type="entry name" value="FAD/NAD(P)-binding domain"/>
    <property type="match status" value="1"/>
</dbReference>
<name>A0A3R6V7I9_9STRA</name>
<dbReference type="Pfam" id="PF25413">
    <property type="entry name" value="Rossman_Mical"/>
    <property type="match status" value="1"/>
</dbReference>
<dbReference type="InterPro" id="IPR036188">
    <property type="entry name" value="FAD/NAD-bd_sf"/>
</dbReference>
<evidence type="ECO:0000313" key="2">
    <source>
        <dbReference type="EMBL" id="RHY26995.1"/>
    </source>
</evidence>
<sequence>MKIRAFRKTVLLHVYPTLPDNPKQVLADLFPDIVADTIDQMFEACANDLNSCFEVLSGLSDYSTLESSLSPKAPYLRRIASTKQSIAGQNDLNDDDLNAPIFDVKGYKKPRKPDKALVSVVSDGGATSLDGKYLSIPQTLDEESFVDAWPQMPPTLAIDAFSQFESAQQVVIVGGGPVGLRTAIEVALLGGEAIVVEKRSNFNREQILHLFPWVVHDLTKLGAKMFYPQSAVDEFSWAKQYNQSLFAQLKDDLGVDVENVVYYREEVHYVVMTPKRSSLVNAGILATKELDSVDVGRLHDYVRKVLAFF</sequence>
<dbReference type="InterPro" id="IPR057494">
    <property type="entry name" value="Rossman_Mical"/>
</dbReference>
<dbReference type="EMBL" id="QUSY01000865">
    <property type="protein sequence ID" value="RHY26995.1"/>
    <property type="molecule type" value="Genomic_DNA"/>
</dbReference>
<accession>A0A3R6V7I9</accession>
<reference evidence="2 3" key="1">
    <citation type="submission" date="2018-08" db="EMBL/GenBank/DDBJ databases">
        <title>Aphanomyces genome sequencing and annotation.</title>
        <authorList>
            <person name="Minardi D."/>
            <person name="Oidtmann B."/>
            <person name="Van Der Giezen M."/>
            <person name="Studholme D.J."/>
        </authorList>
    </citation>
    <scope>NUCLEOTIDE SEQUENCE [LARGE SCALE GENOMIC DNA]</scope>
    <source>
        <strain evidence="2 3">NJM0002</strain>
    </source>
</reference>
<organism evidence="2 3">
    <name type="scientific">Aphanomyces invadans</name>
    <dbReference type="NCBI Taxonomy" id="157072"/>
    <lineage>
        <taxon>Eukaryota</taxon>
        <taxon>Sar</taxon>
        <taxon>Stramenopiles</taxon>
        <taxon>Oomycota</taxon>
        <taxon>Saprolegniomycetes</taxon>
        <taxon>Saprolegniales</taxon>
        <taxon>Verrucalvaceae</taxon>
        <taxon>Aphanomyces</taxon>
    </lineage>
</organism>
<proteinExistence type="predicted"/>
<gene>
    <name evidence="2" type="ORF">DYB32_007123</name>
</gene>
<feature type="domain" description="[F-actin]-monooxygenase MICAL1-3-like Rossman" evidence="1">
    <location>
        <begin position="237"/>
        <end position="292"/>
    </location>
</feature>
<evidence type="ECO:0000259" key="1">
    <source>
        <dbReference type="Pfam" id="PF25413"/>
    </source>
</evidence>
<feature type="non-terminal residue" evidence="2">
    <location>
        <position position="309"/>
    </location>
</feature>
<evidence type="ECO:0000313" key="3">
    <source>
        <dbReference type="Proteomes" id="UP000285060"/>
    </source>
</evidence>
<dbReference type="CDD" id="cd14279">
    <property type="entry name" value="CUE"/>
    <property type="match status" value="1"/>
</dbReference>
<dbReference type="AlphaFoldDB" id="A0A3R6V7I9"/>
<protein>
    <recommendedName>
        <fullName evidence="1">[F-actin]-monooxygenase MICAL1-3-like Rossman domain-containing protein</fullName>
    </recommendedName>
</protein>
<dbReference type="Gene3D" id="3.50.50.60">
    <property type="entry name" value="FAD/NAD(P)-binding domain"/>
    <property type="match status" value="2"/>
</dbReference>
<dbReference type="Proteomes" id="UP000285060">
    <property type="component" value="Unassembled WGS sequence"/>
</dbReference>
<dbReference type="VEuPathDB" id="FungiDB:H310_00927"/>